<gene>
    <name evidence="2" type="ORF">A3C21_00345</name>
</gene>
<organism evidence="2 3">
    <name type="scientific">Candidatus Kaiserbacteria bacterium RIFCSPHIGHO2_02_FULL_59_21</name>
    <dbReference type="NCBI Taxonomy" id="1798500"/>
    <lineage>
        <taxon>Bacteria</taxon>
        <taxon>Candidatus Kaiseribacteriota</taxon>
    </lineage>
</organism>
<name>A0A1F6E1S2_9BACT</name>
<keyword evidence="1" id="KW-0732">Signal</keyword>
<reference evidence="2 3" key="1">
    <citation type="journal article" date="2016" name="Nat. Commun.">
        <title>Thousands of microbial genomes shed light on interconnected biogeochemical processes in an aquifer system.</title>
        <authorList>
            <person name="Anantharaman K."/>
            <person name="Brown C.T."/>
            <person name="Hug L.A."/>
            <person name="Sharon I."/>
            <person name="Castelle C.J."/>
            <person name="Probst A.J."/>
            <person name="Thomas B.C."/>
            <person name="Singh A."/>
            <person name="Wilkins M.J."/>
            <person name="Karaoz U."/>
            <person name="Brodie E.L."/>
            <person name="Williams K.H."/>
            <person name="Hubbard S.S."/>
            <person name="Banfield J.F."/>
        </authorList>
    </citation>
    <scope>NUCLEOTIDE SEQUENCE [LARGE SCALE GENOMIC DNA]</scope>
</reference>
<comment type="caution">
    <text evidence="2">The sequence shown here is derived from an EMBL/GenBank/DDBJ whole genome shotgun (WGS) entry which is preliminary data.</text>
</comment>
<dbReference type="EMBL" id="MFLN01000003">
    <property type="protein sequence ID" value="OGG67613.1"/>
    <property type="molecule type" value="Genomic_DNA"/>
</dbReference>
<feature type="chain" id="PRO_5009524028" description="Ig-like domain-containing protein" evidence="1">
    <location>
        <begin position="18"/>
        <end position="340"/>
    </location>
</feature>
<sequence>MLLALLLVSPAYLPAIAGAQLSSGFDADLTLELSPAHSSPGELVRLTARSTLLDLSGTTLAWYENGKKIAGGMGVVEADVVAGALGSEAAVSVEVSQNGVVLITRDARIRPTELDLLWESDSYAPPFFRGRALPSAGTTLRLQAIPRFKRADASLVPASDITFTWRRNGYVVASASGRGKSQARLPSPALFGTDDVSVEARTPDGAFEGAASVRIPSVEPVLVLYERHPLFDVMYHRALGARNILPEIEMSFAAVPYFAEALSPVSLVYEWRVNGTPVQADASRPNELTLDARNSTGIALLELALTHATNFFLSATGSWSITLSGGGAGGEGDPFTNTAP</sequence>
<proteinExistence type="predicted"/>
<protein>
    <recommendedName>
        <fullName evidence="4">Ig-like domain-containing protein</fullName>
    </recommendedName>
</protein>
<evidence type="ECO:0000313" key="3">
    <source>
        <dbReference type="Proteomes" id="UP000178572"/>
    </source>
</evidence>
<dbReference type="Proteomes" id="UP000178572">
    <property type="component" value="Unassembled WGS sequence"/>
</dbReference>
<dbReference type="AlphaFoldDB" id="A0A1F6E1S2"/>
<accession>A0A1F6E1S2</accession>
<feature type="signal peptide" evidence="1">
    <location>
        <begin position="1"/>
        <end position="17"/>
    </location>
</feature>
<dbReference type="STRING" id="1798500.A3C21_00345"/>
<evidence type="ECO:0000256" key="1">
    <source>
        <dbReference type="SAM" id="SignalP"/>
    </source>
</evidence>
<evidence type="ECO:0008006" key="4">
    <source>
        <dbReference type="Google" id="ProtNLM"/>
    </source>
</evidence>
<evidence type="ECO:0000313" key="2">
    <source>
        <dbReference type="EMBL" id="OGG67613.1"/>
    </source>
</evidence>